<keyword evidence="6 19" id="KW-0645">Protease</keyword>
<feature type="binding site" evidence="15">
    <location>
        <position position="233"/>
    </location>
    <ligand>
        <name>substrate</name>
    </ligand>
</feature>
<evidence type="ECO:0000313" key="19">
    <source>
        <dbReference type="EMBL" id="SEN07308.1"/>
    </source>
</evidence>
<feature type="region of interest" description="Disordered" evidence="16">
    <location>
        <begin position="1"/>
        <end position="30"/>
    </location>
</feature>
<dbReference type="STRING" id="933059.SAMN04488103_10345"/>
<keyword evidence="20" id="KW-1185">Reference proteome</keyword>
<evidence type="ECO:0000256" key="9">
    <source>
        <dbReference type="ARBA" id="ARBA00022764"/>
    </source>
</evidence>
<dbReference type="PRINTS" id="PR00834">
    <property type="entry name" value="PROTEASES2C"/>
</dbReference>
<dbReference type="EC" id="3.4.21.107" evidence="4"/>
<keyword evidence="17" id="KW-0472">Membrane</keyword>
<evidence type="ECO:0000256" key="12">
    <source>
        <dbReference type="ARBA" id="ARBA00023016"/>
    </source>
</evidence>
<dbReference type="GO" id="GO:0004252">
    <property type="term" value="F:serine-type endopeptidase activity"/>
    <property type="evidence" value="ECO:0007669"/>
    <property type="project" value="InterPro"/>
</dbReference>
<reference evidence="19 20" key="1">
    <citation type="submission" date="2016-10" db="EMBL/GenBank/DDBJ databases">
        <authorList>
            <person name="de Groot N.N."/>
        </authorList>
    </citation>
    <scope>NUCLEOTIDE SEQUENCE [LARGE SCALE GENOMIC DNA]</scope>
    <source>
        <strain evidence="19 20">DSM 3857</strain>
    </source>
</reference>
<sequence>MPQARQRNHTAPFGARFRLTGRPAGRSDDGLTTNETLNHMLLTRRDRVCIAQTNAYLLGVNGPETIRAGEMRPKGVLAVQAKAISIETGPMMAARQRGLRLMGAALLGLALALGPAGLLEARAAPESFADLAAQISPSVVNITTSAVVEASTEDMPQLPEGSPFQDFFDQFQDKDGNGEPRRSEALGSGFVISEDGYIVTNNHVIEGADEISVEFFSGDTLPAKLVGTDPKTDIAVLKVESPKPLPFVSFGDSDLMRVGDWVLAMGNPLGQGFSVSSGIVSARNRALSGTYDDYLQTDAAINKGNSGGPLFNMDGQVIGVNTAILSPTGGSIGIGFSMASNVVTKVVDQLRQFGETRRGWLGVRIQDVTPDVAEAMGLGTAKGALITDVPEGPAKESGMMAGDVITSFDGKEIKDVRDLTRRVADAPVGEAVKVIVLREGKSETLSVTLGRREEAEAAEDAATPDAKPEAPAMAEVLGLTVAPVTEEDIAELGLPVGAEGLLISKVDAMSEAYTKGLREGDLITEAGQQKIATLKDLQDRVAEAKEAGRKSVLLLIRRGGDPRFVALSVD</sequence>
<evidence type="ECO:0000256" key="10">
    <source>
        <dbReference type="ARBA" id="ARBA00022801"/>
    </source>
</evidence>
<dbReference type="PANTHER" id="PTHR22939:SF130">
    <property type="entry name" value="PERIPLASMIC SERINE ENDOPROTEASE DEGP-LIKE-RELATED"/>
    <property type="match status" value="1"/>
</dbReference>
<keyword evidence="17" id="KW-0812">Transmembrane</keyword>
<dbReference type="SUPFAM" id="SSF50156">
    <property type="entry name" value="PDZ domain-like"/>
    <property type="match status" value="2"/>
</dbReference>
<feature type="active site" description="Charge relay system" evidence="14">
    <location>
        <position position="233"/>
    </location>
</feature>
<name>A0A1H8DL94_9RHOB</name>
<keyword evidence="8" id="KW-0677">Repeat</keyword>
<dbReference type="SMART" id="SM00228">
    <property type="entry name" value="PDZ"/>
    <property type="match status" value="2"/>
</dbReference>
<evidence type="ECO:0000256" key="11">
    <source>
        <dbReference type="ARBA" id="ARBA00022825"/>
    </source>
</evidence>
<feature type="binding site" evidence="15">
    <location>
        <position position="203"/>
    </location>
    <ligand>
        <name>substrate</name>
    </ligand>
</feature>
<accession>A0A1H8DL94</accession>
<keyword evidence="11" id="KW-0720">Serine protease</keyword>
<dbReference type="InterPro" id="IPR001478">
    <property type="entry name" value="PDZ"/>
</dbReference>
<evidence type="ECO:0000256" key="6">
    <source>
        <dbReference type="ARBA" id="ARBA00022670"/>
    </source>
</evidence>
<evidence type="ECO:0000259" key="18">
    <source>
        <dbReference type="PROSITE" id="PS50106"/>
    </source>
</evidence>
<dbReference type="Gene3D" id="2.30.42.10">
    <property type="match status" value="2"/>
</dbReference>
<organism evidence="19 20">
    <name type="scientific">Gemmobacter aquatilis</name>
    <dbReference type="NCBI Taxonomy" id="933059"/>
    <lineage>
        <taxon>Bacteria</taxon>
        <taxon>Pseudomonadati</taxon>
        <taxon>Pseudomonadota</taxon>
        <taxon>Alphaproteobacteria</taxon>
        <taxon>Rhodobacterales</taxon>
        <taxon>Paracoccaceae</taxon>
        <taxon>Gemmobacter</taxon>
    </lineage>
</organism>
<keyword evidence="17" id="KW-1133">Transmembrane helix</keyword>
<feature type="binding site" evidence="15">
    <location>
        <begin position="304"/>
        <end position="306"/>
    </location>
    <ligand>
        <name>substrate</name>
    </ligand>
</feature>
<evidence type="ECO:0000256" key="3">
    <source>
        <dbReference type="ARBA" id="ARBA00010541"/>
    </source>
</evidence>
<proteinExistence type="inferred from homology"/>
<keyword evidence="12" id="KW-0346">Stress response</keyword>
<dbReference type="NCBIfam" id="TIGR02037">
    <property type="entry name" value="degP_htrA_DO"/>
    <property type="match status" value="1"/>
</dbReference>
<dbReference type="Pfam" id="PF13180">
    <property type="entry name" value="PDZ_2"/>
    <property type="match status" value="1"/>
</dbReference>
<comment type="catalytic activity">
    <reaction evidence="1">
        <text>Acts on substrates that are at least partially unfolded. The cleavage site P1 residue is normally between a pair of hydrophobic residues, such as Val-|-Val.</text>
        <dbReference type="EC" id="3.4.21.107"/>
    </reaction>
</comment>
<evidence type="ECO:0000256" key="2">
    <source>
        <dbReference type="ARBA" id="ARBA00004418"/>
    </source>
</evidence>
<dbReference type="AlphaFoldDB" id="A0A1H8DL94"/>
<evidence type="ECO:0000256" key="14">
    <source>
        <dbReference type="PIRSR" id="PIRSR611782-1"/>
    </source>
</evidence>
<dbReference type="Gene3D" id="2.40.10.120">
    <property type="match status" value="1"/>
</dbReference>
<evidence type="ECO:0000256" key="15">
    <source>
        <dbReference type="PIRSR" id="PIRSR611782-2"/>
    </source>
</evidence>
<dbReference type="EMBL" id="FOCE01000003">
    <property type="protein sequence ID" value="SEN07308.1"/>
    <property type="molecule type" value="Genomic_DNA"/>
</dbReference>
<feature type="domain" description="PDZ" evidence="18">
    <location>
        <begin position="350"/>
        <end position="443"/>
    </location>
</feature>
<evidence type="ECO:0000256" key="16">
    <source>
        <dbReference type="SAM" id="MobiDB-lite"/>
    </source>
</evidence>
<evidence type="ECO:0000313" key="20">
    <source>
        <dbReference type="Proteomes" id="UP000198761"/>
    </source>
</evidence>
<feature type="active site" description="Charge relay system" evidence="14">
    <location>
        <position position="203"/>
    </location>
</feature>
<evidence type="ECO:0000256" key="5">
    <source>
        <dbReference type="ARBA" id="ARBA00013958"/>
    </source>
</evidence>
<protein>
    <recommendedName>
        <fullName evidence="5">Probable periplasmic serine endoprotease DegP-like</fullName>
        <ecNumber evidence="4">3.4.21.107</ecNumber>
    </recommendedName>
    <alternativeName>
        <fullName evidence="13">Protease Do</fullName>
    </alternativeName>
</protein>
<evidence type="ECO:0000256" key="17">
    <source>
        <dbReference type="SAM" id="Phobius"/>
    </source>
</evidence>
<evidence type="ECO:0000256" key="1">
    <source>
        <dbReference type="ARBA" id="ARBA00001772"/>
    </source>
</evidence>
<dbReference type="InterPro" id="IPR036034">
    <property type="entry name" value="PDZ_sf"/>
</dbReference>
<feature type="domain" description="PDZ" evidence="18">
    <location>
        <begin position="481"/>
        <end position="559"/>
    </location>
</feature>
<dbReference type="SUPFAM" id="SSF50494">
    <property type="entry name" value="Trypsin-like serine proteases"/>
    <property type="match status" value="1"/>
</dbReference>
<dbReference type="PROSITE" id="PS50106">
    <property type="entry name" value="PDZ"/>
    <property type="match status" value="2"/>
</dbReference>
<dbReference type="Pfam" id="PF13365">
    <property type="entry name" value="Trypsin_2"/>
    <property type="match status" value="1"/>
</dbReference>
<keyword evidence="7" id="KW-0732">Signal</keyword>
<dbReference type="Pfam" id="PF00595">
    <property type="entry name" value="PDZ"/>
    <property type="match status" value="1"/>
</dbReference>
<comment type="subcellular location">
    <subcellularLocation>
        <location evidence="2">Periplasm</location>
    </subcellularLocation>
</comment>
<keyword evidence="10" id="KW-0378">Hydrolase</keyword>
<evidence type="ECO:0000256" key="7">
    <source>
        <dbReference type="ARBA" id="ARBA00022729"/>
    </source>
</evidence>
<feature type="active site" description="Charge relay system" evidence="14">
    <location>
        <position position="306"/>
    </location>
</feature>
<evidence type="ECO:0000256" key="8">
    <source>
        <dbReference type="ARBA" id="ARBA00022737"/>
    </source>
</evidence>
<comment type="similarity">
    <text evidence="3">Belongs to the peptidase S1C family.</text>
</comment>
<dbReference type="PANTHER" id="PTHR22939">
    <property type="entry name" value="SERINE PROTEASE FAMILY S1C HTRA-RELATED"/>
    <property type="match status" value="1"/>
</dbReference>
<dbReference type="InterPro" id="IPR009003">
    <property type="entry name" value="Peptidase_S1_PA"/>
</dbReference>
<dbReference type="GO" id="GO:0006508">
    <property type="term" value="P:proteolysis"/>
    <property type="evidence" value="ECO:0007669"/>
    <property type="project" value="UniProtKB-KW"/>
</dbReference>
<dbReference type="InterPro" id="IPR011782">
    <property type="entry name" value="Pept_S1C_Do"/>
</dbReference>
<dbReference type="Proteomes" id="UP000198761">
    <property type="component" value="Unassembled WGS sequence"/>
</dbReference>
<dbReference type="CDD" id="cd10839">
    <property type="entry name" value="cpPDZ1_DegP-like"/>
    <property type="match status" value="1"/>
</dbReference>
<feature type="transmembrane region" description="Helical" evidence="17">
    <location>
        <begin position="101"/>
        <end position="119"/>
    </location>
</feature>
<evidence type="ECO:0000256" key="13">
    <source>
        <dbReference type="ARBA" id="ARBA00032850"/>
    </source>
</evidence>
<keyword evidence="9" id="KW-0574">Periplasm</keyword>
<evidence type="ECO:0000256" key="4">
    <source>
        <dbReference type="ARBA" id="ARBA00013035"/>
    </source>
</evidence>
<dbReference type="InterPro" id="IPR001940">
    <property type="entry name" value="Peptidase_S1C"/>
</dbReference>
<gene>
    <name evidence="19" type="ORF">SAMN04488103_10345</name>
</gene>